<comment type="caution">
    <text evidence="2">The sequence shown here is derived from an EMBL/GenBank/DDBJ whole genome shotgun (WGS) entry which is preliminary data.</text>
</comment>
<gene>
    <name evidence="2" type="ORF">TPAB3V08_LOCUS2913</name>
</gene>
<proteinExistence type="predicted"/>
<accession>A0ABN7NJF2</accession>
<reference evidence="2" key="1">
    <citation type="submission" date="2021-03" db="EMBL/GenBank/DDBJ databases">
        <authorList>
            <person name="Tran Van P."/>
        </authorList>
    </citation>
    <scope>NUCLEOTIDE SEQUENCE</scope>
</reference>
<name>A0ABN7NJF2_TIMPD</name>
<evidence type="ECO:0000313" key="3">
    <source>
        <dbReference type="Proteomes" id="UP001153148"/>
    </source>
</evidence>
<keyword evidence="3" id="KW-1185">Reference proteome</keyword>
<dbReference type="EMBL" id="CAJPIN010003091">
    <property type="protein sequence ID" value="CAG2055915.1"/>
    <property type="molecule type" value="Genomic_DNA"/>
</dbReference>
<feature type="region of interest" description="Disordered" evidence="1">
    <location>
        <begin position="1"/>
        <end position="37"/>
    </location>
</feature>
<dbReference type="Proteomes" id="UP001153148">
    <property type="component" value="Unassembled WGS sequence"/>
</dbReference>
<evidence type="ECO:0000256" key="1">
    <source>
        <dbReference type="SAM" id="MobiDB-lite"/>
    </source>
</evidence>
<protein>
    <submittedName>
        <fullName evidence="2">Uncharacterized protein</fullName>
    </submittedName>
</protein>
<sequence>MPIIFGPVSKKRGSVQESSSSSYDNDSDSDSDCKQVSTRKDLDTKNVNTLQTCCIYSCVVGGFS</sequence>
<organism evidence="2 3">
    <name type="scientific">Timema podura</name>
    <name type="common">Walking stick</name>
    <dbReference type="NCBI Taxonomy" id="61482"/>
    <lineage>
        <taxon>Eukaryota</taxon>
        <taxon>Metazoa</taxon>
        <taxon>Ecdysozoa</taxon>
        <taxon>Arthropoda</taxon>
        <taxon>Hexapoda</taxon>
        <taxon>Insecta</taxon>
        <taxon>Pterygota</taxon>
        <taxon>Neoptera</taxon>
        <taxon>Polyneoptera</taxon>
        <taxon>Phasmatodea</taxon>
        <taxon>Timematodea</taxon>
        <taxon>Timematoidea</taxon>
        <taxon>Timematidae</taxon>
        <taxon>Timema</taxon>
    </lineage>
</organism>
<evidence type="ECO:0000313" key="2">
    <source>
        <dbReference type="EMBL" id="CAG2055915.1"/>
    </source>
</evidence>